<dbReference type="CDD" id="cd10918">
    <property type="entry name" value="CE4_NodB_like_5s_6s"/>
    <property type="match status" value="1"/>
</dbReference>
<dbReference type="SUPFAM" id="SSF88713">
    <property type="entry name" value="Glycoside hydrolase/deacetylase"/>
    <property type="match status" value="1"/>
</dbReference>
<accession>A0A1M5HBZ3</accession>
<protein>
    <submittedName>
        <fullName evidence="5">Polysaccharide deacetylase</fullName>
    </submittedName>
</protein>
<feature type="domain" description="NodB homology" evidence="4">
    <location>
        <begin position="38"/>
        <end position="322"/>
    </location>
</feature>
<name>A0A1M5HBZ3_9FLAO</name>
<evidence type="ECO:0000256" key="3">
    <source>
        <dbReference type="SAM" id="SignalP"/>
    </source>
</evidence>
<organism evidence="5 6">
    <name type="scientific">Flavobacterium fluvii</name>
    <dbReference type="NCBI Taxonomy" id="468056"/>
    <lineage>
        <taxon>Bacteria</taxon>
        <taxon>Pseudomonadati</taxon>
        <taxon>Bacteroidota</taxon>
        <taxon>Flavobacteriia</taxon>
        <taxon>Flavobacteriales</taxon>
        <taxon>Flavobacteriaceae</taxon>
        <taxon>Flavobacterium</taxon>
    </lineage>
</organism>
<evidence type="ECO:0000256" key="1">
    <source>
        <dbReference type="ARBA" id="ARBA00004613"/>
    </source>
</evidence>
<dbReference type="AlphaFoldDB" id="A0A1M5HBZ3"/>
<feature type="chain" id="PRO_5013177756" evidence="3">
    <location>
        <begin position="21"/>
        <end position="322"/>
    </location>
</feature>
<dbReference type="STRING" id="468056.SAMN05443549_102163"/>
<dbReference type="GO" id="GO:0016810">
    <property type="term" value="F:hydrolase activity, acting on carbon-nitrogen (but not peptide) bonds"/>
    <property type="evidence" value="ECO:0007669"/>
    <property type="project" value="InterPro"/>
</dbReference>
<evidence type="ECO:0000259" key="4">
    <source>
        <dbReference type="PROSITE" id="PS51677"/>
    </source>
</evidence>
<dbReference type="PANTHER" id="PTHR34216">
    <property type="match status" value="1"/>
</dbReference>
<dbReference type="Proteomes" id="UP000184516">
    <property type="component" value="Unassembled WGS sequence"/>
</dbReference>
<keyword evidence="2 3" id="KW-0732">Signal</keyword>
<gene>
    <name evidence="5" type="ORF">SAMN05443549_102163</name>
</gene>
<keyword evidence="6" id="KW-1185">Reference proteome</keyword>
<evidence type="ECO:0000313" key="6">
    <source>
        <dbReference type="Proteomes" id="UP000184516"/>
    </source>
</evidence>
<dbReference type="RefSeq" id="WP_073369076.1">
    <property type="nucleotide sequence ID" value="NZ_FQWB01000002.1"/>
</dbReference>
<dbReference type="EMBL" id="FQWB01000002">
    <property type="protein sequence ID" value="SHG13322.1"/>
    <property type="molecule type" value="Genomic_DNA"/>
</dbReference>
<dbReference type="GO" id="GO:0005975">
    <property type="term" value="P:carbohydrate metabolic process"/>
    <property type="evidence" value="ECO:0007669"/>
    <property type="project" value="InterPro"/>
</dbReference>
<evidence type="ECO:0000256" key="2">
    <source>
        <dbReference type="ARBA" id="ARBA00022729"/>
    </source>
</evidence>
<reference evidence="6" key="1">
    <citation type="submission" date="2016-11" db="EMBL/GenBank/DDBJ databases">
        <authorList>
            <person name="Varghese N."/>
            <person name="Submissions S."/>
        </authorList>
    </citation>
    <scope>NUCLEOTIDE SEQUENCE [LARGE SCALE GENOMIC DNA]</scope>
    <source>
        <strain evidence="6">DSM 19978</strain>
    </source>
</reference>
<dbReference type="Gene3D" id="3.20.20.370">
    <property type="entry name" value="Glycoside hydrolase/deacetylase"/>
    <property type="match status" value="1"/>
</dbReference>
<dbReference type="PANTHER" id="PTHR34216:SF3">
    <property type="entry name" value="POLY-BETA-1,6-N-ACETYL-D-GLUCOSAMINE N-DEACETYLASE"/>
    <property type="match status" value="1"/>
</dbReference>
<dbReference type="GO" id="GO:0005576">
    <property type="term" value="C:extracellular region"/>
    <property type="evidence" value="ECO:0007669"/>
    <property type="project" value="UniProtKB-SubCell"/>
</dbReference>
<dbReference type="InterPro" id="IPR011330">
    <property type="entry name" value="Glyco_hydro/deAcase_b/a-brl"/>
</dbReference>
<dbReference type="OrthoDB" id="1446101at2"/>
<dbReference type="InterPro" id="IPR051398">
    <property type="entry name" value="Polysacch_Deacetylase"/>
</dbReference>
<comment type="subcellular location">
    <subcellularLocation>
        <location evidence="1">Secreted</location>
    </subcellularLocation>
</comment>
<evidence type="ECO:0000313" key="5">
    <source>
        <dbReference type="EMBL" id="SHG13322.1"/>
    </source>
</evidence>
<dbReference type="PROSITE" id="PS51677">
    <property type="entry name" value="NODB"/>
    <property type="match status" value="1"/>
</dbReference>
<feature type="signal peptide" evidence="3">
    <location>
        <begin position="1"/>
        <end position="20"/>
    </location>
</feature>
<dbReference type="InterPro" id="IPR002509">
    <property type="entry name" value="NODB_dom"/>
</dbReference>
<sequence>MKYKLWPFLVCVLVFSFASAQTSAPLFSVAKYKSDKQCAISYTFDDGLKEHFTLVLPKFEKLGFKATFWINGNTINQGELGLQWEKPRATWSQLKTMGDHGHEISNHGWTHKKLTLCTPEELLFEIVHNDSVIEKKIGKRPTTFGYPNNSRNSEIIKIVSKNRVGTRTSEFQMGSKSTPESLSDKLESILKNGDWCVTMIHGITNGYDAFKNESILWNHLEKVKSLEDKIWVATFQDVSAYTAEQQNIKLEIQENGKKWKVVPLLTLEKSLFNIPMTMVVNKGQITKLKAKQKGKLLPSKISNDKALFDFDPNGGEITVLID</sequence>
<dbReference type="Pfam" id="PF01522">
    <property type="entry name" value="Polysacc_deac_1"/>
    <property type="match status" value="1"/>
</dbReference>
<proteinExistence type="predicted"/>